<keyword evidence="2" id="KW-1185">Reference proteome</keyword>
<dbReference type="EMBL" id="JASBWR010000110">
    <property type="protein sequence ID" value="KAJ9094600.1"/>
    <property type="molecule type" value="Genomic_DNA"/>
</dbReference>
<accession>A0ACC2V5H9</accession>
<protein>
    <submittedName>
        <fullName evidence="1">Uncharacterized protein</fullName>
    </submittedName>
</protein>
<sequence>MYHVVIPLEYTYVINLITNNYFHTQNQWFKYDSGPSVIDIIDNVQAIHREADKLNESIDGSVNVVEGLSSQEYVVTISSTNQSFVNNARTKILQKYNRVGYKQVELEASSFRKLNHDFFFYLNDLASRYDVDIIISDENTDFQTKVNRSNHPYVYVLGFEDNITVAESQLRILLDTMMDEYHLDYVNIDLSVVPLIGGIDLYNFNQIAMQLKANIYILDLLPSLFSTKVLDTTSQLKISITARNVHEIALSKHILTRLLEQLKSNGKWDLFVKLVTLPKTTIDALVLHNQPELLNIMFKYGVYVQVPSLAEPGEYDIIIQGQTAEMVNDAVEDLALLSSRYYTLTLRPAGFPNDIVNKLLKLVSNKRSCVVTASSHCIELTGLAEDIKAALSDFNTDYVYWHSCFSGDFDIKLQIELNNSQKDFISGKKNGKLIKILNQLHLIPQIQFKPFNQNNFYVDISITSGNPTTLPQLLQAIHLVECELPAEDQFNIPEVFHKSIIGNGGSIIQSIMKKYNVFIKFSNKNNLNESRVFYTYKRSNNVLIKCPRKNSRNIMLARYEIDQLVQLCLKNQAMIPGLAHYRTTGFKLLKGHYMLMINAKNKNLNFVNELEIKHGVYIDFPKSVEAFQNSNELTVSIRGSDHRSQQCAEQLRLQMPINYEIKVTFSPGKFDHMISEANVEFCERVLVPLNVRHDVTLTINETPIGTYDTGFHQVILSSYLDASIKAGVQQLTSFLREKEFMIADRSPWKYEQIVDTEVKQLRPINNVVRPVAKFEKNAVNYNFTNDQPGMIRYRNQYANILIP</sequence>
<name>A0ACC2V5H9_9TREE</name>
<gene>
    <name evidence="1" type="ORF">QFC19_007898</name>
</gene>
<evidence type="ECO:0000313" key="1">
    <source>
        <dbReference type="EMBL" id="KAJ9094600.1"/>
    </source>
</evidence>
<evidence type="ECO:0000313" key="2">
    <source>
        <dbReference type="Proteomes" id="UP001241377"/>
    </source>
</evidence>
<dbReference type="Proteomes" id="UP001241377">
    <property type="component" value="Unassembled WGS sequence"/>
</dbReference>
<comment type="caution">
    <text evidence="1">The sequence shown here is derived from an EMBL/GenBank/DDBJ whole genome shotgun (WGS) entry which is preliminary data.</text>
</comment>
<reference evidence="1" key="1">
    <citation type="submission" date="2023-04" db="EMBL/GenBank/DDBJ databases">
        <title>Draft Genome sequencing of Naganishia species isolated from polar environments using Oxford Nanopore Technology.</title>
        <authorList>
            <person name="Leo P."/>
            <person name="Venkateswaran K."/>
        </authorList>
    </citation>
    <scope>NUCLEOTIDE SEQUENCE</scope>
    <source>
        <strain evidence="1">MNA-CCFEE 5261</strain>
    </source>
</reference>
<organism evidence="1 2">
    <name type="scientific">Naganishia cerealis</name>
    <dbReference type="NCBI Taxonomy" id="610337"/>
    <lineage>
        <taxon>Eukaryota</taxon>
        <taxon>Fungi</taxon>
        <taxon>Dikarya</taxon>
        <taxon>Basidiomycota</taxon>
        <taxon>Agaricomycotina</taxon>
        <taxon>Tremellomycetes</taxon>
        <taxon>Filobasidiales</taxon>
        <taxon>Filobasidiaceae</taxon>
        <taxon>Naganishia</taxon>
    </lineage>
</organism>
<proteinExistence type="predicted"/>